<sequence length="43" mass="4799">MGVIQPQQCNSKLKKQEITISHLSGTAALSNMKNGKEHRSIYQ</sequence>
<accession>A0A0E9T9E2</accession>
<dbReference type="EMBL" id="GBXM01058341">
    <property type="protein sequence ID" value="JAH50236.1"/>
    <property type="molecule type" value="Transcribed_RNA"/>
</dbReference>
<name>A0A0E9T9E2_ANGAN</name>
<organism evidence="1">
    <name type="scientific">Anguilla anguilla</name>
    <name type="common">European freshwater eel</name>
    <name type="synonym">Muraena anguilla</name>
    <dbReference type="NCBI Taxonomy" id="7936"/>
    <lineage>
        <taxon>Eukaryota</taxon>
        <taxon>Metazoa</taxon>
        <taxon>Chordata</taxon>
        <taxon>Craniata</taxon>
        <taxon>Vertebrata</taxon>
        <taxon>Euteleostomi</taxon>
        <taxon>Actinopterygii</taxon>
        <taxon>Neopterygii</taxon>
        <taxon>Teleostei</taxon>
        <taxon>Anguilliformes</taxon>
        <taxon>Anguillidae</taxon>
        <taxon>Anguilla</taxon>
    </lineage>
</organism>
<evidence type="ECO:0000313" key="1">
    <source>
        <dbReference type="EMBL" id="JAH50236.1"/>
    </source>
</evidence>
<reference evidence="1" key="2">
    <citation type="journal article" date="2015" name="Fish Shellfish Immunol.">
        <title>Early steps in the European eel (Anguilla anguilla)-Vibrio vulnificus interaction in the gills: Role of the RtxA13 toxin.</title>
        <authorList>
            <person name="Callol A."/>
            <person name="Pajuelo D."/>
            <person name="Ebbesson L."/>
            <person name="Teles M."/>
            <person name="MacKenzie S."/>
            <person name="Amaro C."/>
        </authorList>
    </citation>
    <scope>NUCLEOTIDE SEQUENCE</scope>
</reference>
<reference evidence="1" key="1">
    <citation type="submission" date="2014-11" db="EMBL/GenBank/DDBJ databases">
        <authorList>
            <person name="Amaro Gonzalez C."/>
        </authorList>
    </citation>
    <scope>NUCLEOTIDE SEQUENCE</scope>
</reference>
<dbReference type="AlphaFoldDB" id="A0A0E9T9E2"/>
<protein>
    <submittedName>
        <fullName evidence="1">Uncharacterized protein</fullName>
    </submittedName>
</protein>
<proteinExistence type="predicted"/>